<dbReference type="Pfam" id="PF06793">
    <property type="entry name" value="UPF0262"/>
    <property type="match status" value="1"/>
</dbReference>
<dbReference type="NCBIfam" id="NF002769">
    <property type="entry name" value="PRK02853.1"/>
    <property type="match status" value="1"/>
</dbReference>
<dbReference type="EMBL" id="JAANCM010000001">
    <property type="protein sequence ID" value="NHT74364.1"/>
    <property type="molecule type" value="Genomic_DNA"/>
</dbReference>
<dbReference type="AlphaFoldDB" id="A0AA43ZAR3"/>
<gene>
    <name evidence="2" type="ORF">G8E10_01190</name>
</gene>
<dbReference type="Proteomes" id="UP001155840">
    <property type="component" value="Unassembled WGS sequence"/>
</dbReference>
<evidence type="ECO:0000256" key="1">
    <source>
        <dbReference type="HAMAP-Rule" id="MF_00678"/>
    </source>
</evidence>
<dbReference type="RefSeq" id="WP_110800050.1">
    <property type="nucleotide sequence ID" value="NZ_JAANCM010000001.1"/>
</dbReference>
<keyword evidence="3" id="KW-1185">Reference proteome</keyword>
<evidence type="ECO:0000313" key="3">
    <source>
        <dbReference type="Proteomes" id="UP001155840"/>
    </source>
</evidence>
<comment type="similarity">
    <text evidence="1">Belongs to the UPF0262 family.</text>
</comment>
<dbReference type="HAMAP" id="MF_00678">
    <property type="entry name" value="UPF0262"/>
    <property type="match status" value="1"/>
</dbReference>
<name>A0AA43ZAR3_9HYPH</name>
<proteinExistence type="inferred from homology"/>
<reference evidence="2" key="1">
    <citation type="submission" date="2020-03" db="EMBL/GenBank/DDBJ databases">
        <title>Ferranicluibacter endophyticum gen. nov., sp. nov., a new genus isolated from Rubus ulmifolius Schott. stem.</title>
        <authorList>
            <person name="Roca-Couso R."/>
            <person name="Flores-Felix J.D."/>
            <person name="Igual J.M."/>
            <person name="Rivas R."/>
        </authorList>
    </citation>
    <scope>NUCLEOTIDE SEQUENCE</scope>
    <source>
        <strain evidence="2">CRRU44</strain>
    </source>
</reference>
<organism evidence="2 3">
    <name type="scientific">Ferranicluibacter rubi</name>
    <dbReference type="NCBI Taxonomy" id="2715133"/>
    <lineage>
        <taxon>Bacteria</taxon>
        <taxon>Pseudomonadati</taxon>
        <taxon>Pseudomonadota</taxon>
        <taxon>Alphaproteobacteria</taxon>
        <taxon>Hyphomicrobiales</taxon>
        <taxon>Rhizobiaceae</taxon>
        <taxon>Ferranicluibacter</taxon>
    </lineage>
</organism>
<protein>
    <recommendedName>
        <fullName evidence="1">UPF0262 protein G8E10_01190</fullName>
    </recommendedName>
</protein>
<dbReference type="PIRSF" id="PIRSF032146">
    <property type="entry name" value="UCP032146"/>
    <property type="match status" value="1"/>
</dbReference>
<evidence type="ECO:0000313" key="2">
    <source>
        <dbReference type="EMBL" id="NHT74364.1"/>
    </source>
</evidence>
<sequence length="158" mass="17927">MSQLPAFRLCDVVLDETIGRSTPDVEHERAVAIFDLIEENSFEPIGHDGGPYRLKLSLMDSKLVLVVTTEAGGDVITHILSLTPFRRIVRDYFMICESYYEAIRSSTPSQIEAIDMGRRGIHNEGSQTLMDRLSGKIKLDFDTARRLFTLVCVLYWRG</sequence>
<accession>A0AA43ZAR3</accession>
<dbReference type="InterPro" id="IPR008321">
    <property type="entry name" value="UCP032146"/>
</dbReference>
<comment type="caution">
    <text evidence="2">The sequence shown here is derived from an EMBL/GenBank/DDBJ whole genome shotgun (WGS) entry which is preliminary data.</text>
</comment>